<accession>A0A0G4PNR0</accession>
<sequence length="73" mass="8159">MSSTNYVRDEDLTAFHKAILLNTGATELSQVLDAGYVCRGRRQGNSERKFPSEMVIQTRNKQEPIIVGATCEL</sequence>
<gene>
    <name evidence="1" type="ORF">PCAMFM013_S025g000082</name>
</gene>
<dbReference type="EMBL" id="HG793158">
    <property type="protein sequence ID" value="CRL28024.1"/>
    <property type="molecule type" value="Genomic_DNA"/>
</dbReference>
<protein>
    <submittedName>
        <fullName evidence="1">Str. FM013</fullName>
    </submittedName>
</protein>
<dbReference type="Proteomes" id="UP000053732">
    <property type="component" value="Unassembled WGS sequence"/>
</dbReference>
<evidence type="ECO:0000313" key="1">
    <source>
        <dbReference type="EMBL" id="CRL28024.1"/>
    </source>
</evidence>
<name>A0A0G4PNR0_PENC3</name>
<proteinExistence type="predicted"/>
<evidence type="ECO:0000313" key="2">
    <source>
        <dbReference type="Proteomes" id="UP000053732"/>
    </source>
</evidence>
<organism evidence="1 2">
    <name type="scientific">Penicillium camemberti (strain FM 013)</name>
    <dbReference type="NCBI Taxonomy" id="1429867"/>
    <lineage>
        <taxon>Eukaryota</taxon>
        <taxon>Fungi</taxon>
        <taxon>Dikarya</taxon>
        <taxon>Ascomycota</taxon>
        <taxon>Pezizomycotina</taxon>
        <taxon>Eurotiomycetes</taxon>
        <taxon>Eurotiomycetidae</taxon>
        <taxon>Eurotiales</taxon>
        <taxon>Aspergillaceae</taxon>
        <taxon>Penicillium</taxon>
    </lineage>
</organism>
<keyword evidence="2" id="KW-1185">Reference proteome</keyword>
<dbReference type="AlphaFoldDB" id="A0A0G4PNR0"/>
<reference evidence="1 2" key="1">
    <citation type="journal article" date="2014" name="Nat. Commun.">
        <title>Multiple recent horizontal transfers of a large genomic region in cheese making fungi.</title>
        <authorList>
            <person name="Cheeseman K."/>
            <person name="Ropars J."/>
            <person name="Renault P."/>
            <person name="Dupont J."/>
            <person name="Gouzy J."/>
            <person name="Branca A."/>
            <person name="Abraham A.L."/>
            <person name="Ceppi M."/>
            <person name="Conseiller E."/>
            <person name="Debuchy R."/>
            <person name="Malagnac F."/>
            <person name="Goarin A."/>
            <person name="Silar P."/>
            <person name="Lacoste S."/>
            <person name="Sallet E."/>
            <person name="Bensimon A."/>
            <person name="Giraud T."/>
            <person name="Brygoo Y."/>
        </authorList>
    </citation>
    <scope>NUCLEOTIDE SEQUENCE [LARGE SCALE GENOMIC DNA]</scope>
    <source>
        <strain evidence="2">FM 013</strain>
    </source>
</reference>